<keyword evidence="6" id="KW-0769">Symport</keyword>
<accession>A0A0D2HXX3</accession>
<keyword evidence="9" id="KW-1185">Reference proteome</keyword>
<feature type="transmembrane region" description="Helical" evidence="7">
    <location>
        <begin position="227"/>
        <end position="246"/>
    </location>
</feature>
<dbReference type="RefSeq" id="WP_044347110.1">
    <property type="nucleotide sequence ID" value="NZ_AZAC01000004.1"/>
</dbReference>
<feature type="transmembrane region" description="Helical" evidence="7">
    <location>
        <begin position="89"/>
        <end position="111"/>
    </location>
</feature>
<dbReference type="InParanoid" id="A0A0D2HXX3"/>
<evidence type="ECO:0000313" key="9">
    <source>
        <dbReference type="Proteomes" id="UP000032233"/>
    </source>
</evidence>
<dbReference type="InterPro" id="IPR047218">
    <property type="entry name" value="YocR/YhdH-like"/>
</dbReference>
<comment type="subcellular location">
    <subcellularLocation>
        <location evidence="1">Membrane</location>
        <topology evidence="1">Multi-pass membrane protein</topology>
    </subcellularLocation>
</comment>
<feature type="transmembrane region" description="Helical" evidence="7">
    <location>
        <begin position="147"/>
        <end position="168"/>
    </location>
</feature>
<dbReference type="SUPFAM" id="SSF161070">
    <property type="entry name" value="SNF-like"/>
    <property type="match status" value="1"/>
</dbReference>
<feature type="transmembrane region" description="Helical" evidence="7">
    <location>
        <begin position="44"/>
        <end position="68"/>
    </location>
</feature>
<keyword evidence="4 7" id="KW-1133">Transmembrane helix</keyword>
<dbReference type="PROSITE" id="PS50267">
    <property type="entry name" value="NA_NEUROTRAN_SYMP_3"/>
    <property type="match status" value="1"/>
</dbReference>
<sequence>MSNENNGRVSFGGRFSIIAVAAGSAIGLGNIWKFPYIAGVNGGAAFIIVYLVCITLIGLPVLMSEFLVGRRGQKNVIGSYSKLAGKKSPWILGGFISIMASAMILSFYGVVAGWTLEYVVKAVSNVFEGKSPQEIGQIFGSYVSNPVKTITCQLIFMAMTAGIIIAGVKKGIEGFSRVMMPVLLGIIILLGIRAVTLEGSGGGLSFLFKPDFSKLTASGVLDALGHAFFTLSLGAGTMITYGSYISKRENLSATAVQVALADTVIALLAGVAIFPAVFAFGLEPGAGPGLVFVTLPNVFGQMPGGYIFCILFFVLLAVAALTSSISMLEVGVAYLSEDLGLSRTKATLLLGSLISGAGILCALSMGPSQDALTLGGKNFFDWLDYITSNFALPFGGLAVVLFVGWGLGKKNTSDELASGGKGKYTNLFIFVAKYVAPVGIGVVFLHSFGII</sequence>
<feature type="transmembrane region" description="Helical" evidence="7">
    <location>
        <begin position="347"/>
        <end position="365"/>
    </location>
</feature>
<feature type="transmembrane region" description="Helical" evidence="7">
    <location>
        <begin position="180"/>
        <end position="207"/>
    </location>
</feature>
<dbReference type="PANTHER" id="PTHR42948">
    <property type="entry name" value="TRANSPORTER"/>
    <property type="match status" value="1"/>
</dbReference>
<feature type="transmembrane region" description="Helical" evidence="7">
    <location>
        <begin position="305"/>
        <end position="335"/>
    </location>
</feature>
<dbReference type="CDD" id="cd10336">
    <property type="entry name" value="SLC6sbd_Tyt1-Like"/>
    <property type="match status" value="1"/>
</dbReference>
<evidence type="ECO:0000313" key="8">
    <source>
        <dbReference type="EMBL" id="KIX15153.1"/>
    </source>
</evidence>
<dbReference type="EMBL" id="AZAC01000004">
    <property type="protein sequence ID" value="KIX15153.1"/>
    <property type="molecule type" value="Genomic_DNA"/>
</dbReference>
<dbReference type="AlphaFoldDB" id="A0A0D2HXX3"/>
<evidence type="ECO:0000256" key="4">
    <source>
        <dbReference type="ARBA" id="ARBA00022989"/>
    </source>
</evidence>
<protein>
    <recommendedName>
        <fullName evidence="6">Transporter</fullName>
    </recommendedName>
</protein>
<dbReference type="STRING" id="1429043.X474_05255"/>
<comment type="caution">
    <text evidence="8">The sequence shown here is derived from an EMBL/GenBank/DDBJ whole genome shotgun (WGS) entry which is preliminary data.</text>
</comment>
<feature type="transmembrane region" description="Helical" evidence="7">
    <location>
        <begin position="385"/>
        <end position="407"/>
    </location>
</feature>
<evidence type="ECO:0000256" key="2">
    <source>
        <dbReference type="ARBA" id="ARBA00022448"/>
    </source>
</evidence>
<keyword evidence="2 6" id="KW-0813">Transport</keyword>
<dbReference type="GO" id="GO:0016020">
    <property type="term" value="C:membrane"/>
    <property type="evidence" value="ECO:0007669"/>
    <property type="project" value="UniProtKB-SubCell"/>
</dbReference>
<comment type="similarity">
    <text evidence="6">Belongs to the sodium:neurotransmitter symporter (SNF) (TC 2.A.22) family.</text>
</comment>
<feature type="transmembrane region" description="Helical" evidence="7">
    <location>
        <begin position="12"/>
        <end position="32"/>
    </location>
</feature>
<dbReference type="OrthoDB" id="9762833at2"/>
<evidence type="ECO:0000256" key="6">
    <source>
        <dbReference type="RuleBase" id="RU003732"/>
    </source>
</evidence>
<dbReference type="PRINTS" id="PR00176">
    <property type="entry name" value="NANEUSMPORT"/>
</dbReference>
<name>A0A0D2HXX3_9BACT</name>
<feature type="transmembrane region" description="Helical" evidence="7">
    <location>
        <begin position="427"/>
        <end position="448"/>
    </location>
</feature>
<evidence type="ECO:0000256" key="1">
    <source>
        <dbReference type="ARBA" id="ARBA00004141"/>
    </source>
</evidence>
<keyword evidence="5 7" id="KW-0472">Membrane</keyword>
<dbReference type="InterPro" id="IPR037272">
    <property type="entry name" value="SNS_sf"/>
</dbReference>
<feature type="transmembrane region" description="Helical" evidence="7">
    <location>
        <begin position="258"/>
        <end position="282"/>
    </location>
</feature>
<dbReference type="NCBIfam" id="NF037979">
    <property type="entry name" value="Na_transp"/>
    <property type="match status" value="1"/>
</dbReference>
<dbReference type="PROSITE" id="PS00610">
    <property type="entry name" value="NA_NEUROTRAN_SYMP_1"/>
    <property type="match status" value="1"/>
</dbReference>
<evidence type="ECO:0000256" key="7">
    <source>
        <dbReference type="SAM" id="Phobius"/>
    </source>
</evidence>
<dbReference type="PATRIC" id="fig|1429043.3.peg.1119"/>
<dbReference type="GO" id="GO:0015293">
    <property type="term" value="F:symporter activity"/>
    <property type="evidence" value="ECO:0007669"/>
    <property type="project" value="UniProtKB-KW"/>
</dbReference>
<dbReference type="Proteomes" id="UP000032233">
    <property type="component" value="Unassembled WGS sequence"/>
</dbReference>
<organism evidence="8 9">
    <name type="scientific">Dethiosulfatarculus sandiegensis</name>
    <dbReference type="NCBI Taxonomy" id="1429043"/>
    <lineage>
        <taxon>Bacteria</taxon>
        <taxon>Pseudomonadati</taxon>
        <taxon>Thermodesulfobacteriota</taxon>
        <taxon>Desulfarculia</taxon>
        <taxon>Desulfarculales</taxon>
        <taxon>Desulfarculaceae</taxon>
        <taxon>Dethiosulfatarculus</taxon>
    </lineage>
</organism>
<proteinExistence type="inferred from homology"/>
<reference evidence="8 9" key="1">
    <citation type="submission" date="2013-11" db="EMBL/GenBank/DDBJ databases">
        <title>Metagenomic analysis of a methanogenic consortium involved in long chain n-alkane degradation.</title>
        <authorList>
            <person name="Davidova I.A."/>
            <person name="Callaghan A.V."/>
            <person name="Wawrik B."/>
            <person name="Pruitt S."/>
            <person name="Marks C."/>
            <person name="Duncan K.E."/>
            <person name="Suflita J.M."/>
        </authorList>
    </citation>
    <scope>NUCLEOTIDE SEQUENCE [LARGE SCALE GENOMIC DNA]</scope>
    <source>
        <strain evidence="8 9">SPR</strain>
    </source>
</reference>
<keyword evidence="3 6" id="KW-0812">Transmembrane</keyword>
<dbReference type="InterPro" id="IPR000175">
    <property type="entry name" value="Na/ntran_symport"/>
</dbReference>
<evidence type="ECO:0000256" key="5">
    <source>
        <dbReference type="ARBA" id="ARBA00023136"/>
    </source>
</evidence>
<dbReference type="PANTHER" id="PTHR42948:SF1">
    <property type="entry name" value="TRANSPORTER"/>
    <property type="match status" value="1"/>
</dbReference>
<dbReference type="Pfam" id="PF00209">
    <property type="entry name" value="SNF"/>
    <property type="match status" value="2"/>
</dbReference>
<gene>
    <name evidence="8" type="ORF">X474_05255</name>
</gene>
<evidence type="ECO:0000256" key="3">
    <source>
        <dbReference type="ARBA" id="ARBA00022692"/>
    </source>
</evidence>